<comment type="caution">
    <text evidence="1">The sequence shown here is derived from an EMBL/GenBank/DDBJ whole genome shotgun (WGS) entry which is preliminary data.</text>
</comment>
<proteinExistence type="predicted"/>
<name>A0ACB8Y9C6_ARCLA</name>
<accession>A0ACB8Y9C6</accession>
<evidence type="ECO:0000313" key="2">
    <source>
        <dbReference type="Proteomes" id="UP001055879"/>
    </source>
</evidence>
<reference evidence="2" key="1">
    <citation type="journal article" date="2022" name="Mol. Ecol. Resour.">
        <title>The genomes of chicory, endive, great burdock and yacon provide insights into Asteraceae palaeo-polyploidization history and plant inulin production.</title>
        <authorList>
            <person name="Fan W."/>
            <person name="Wang S."/>
            <person name="Wang H."/>
            <person name="Wang A."/>
            <person name="Jiang F."/>
            <person name="Liu H."/>
            <person name="Zhao H."/>
            <person name="Xu D."/>
            <person name="Zhang Y."/>
        </authorList>
    </citation>
    <scope>NUCLEOTIDE SEQUENCE [LARGE SCALE GENOMIC DNA]</scope>
    <source>
        <strain evidence="2">cv. Niubang</strain>
    </source>
</reference>
<gene>
    <name evidence="1" type="ORF">L6452_36278</name>
</gene>
<dbReference type="EMBL" id="CM042059">
    <property type="protein sequence ID" value="KAI3681479.1"/>
    <property type="molecule type" value="Genomic_DNA"/>
</dbReference>
<protein>
    <submittedName>
        <fullName evidence="1">Uncharacterized protein</fullName>
    </submittedName>
</protein>
<evidence type="ECO:0000313" key="1">
    <source>
        <dbReference type="EMBL" id="KAI3681479.1"/>
    </source>
</evidence>
<sequence>MMKGVLEKYNIIHRVATAYHRQTNGLAELSNWEIKSILEKVVKPTRKDWSFKVDDALWAYRTTFKTPIGMSPYKLVFEKACHLPLELEHKAFWVLKELNMCLNVAGERRKLQIHELEELRDESYENAKIYKNKTKKWHVRGKLRSNWTGPFVVHKVHHYGFVELIDPNNVSIFKVNGQRVKSYTDDAASTSTTSVVHLNQA</sequence>
<organism evidence="1 2">
    <name type="scientific">Arctium lappa</name>
    <name type="common">Greater burdock</name>
    <name type="synonym">Lappa major</name>
    <dbReference type="NCBI Taxonomy" id="4217"/>
    <lineage>
        <taxon>Eukaryota</taxon>
        <taxon>Viridiplantae</taxon>
        <taxon>Streptophyta</taxon>
        <taxon>Embryophyta</taxon>
        <taxon>Tracheophyta</taxon>
        <taxon>Spermatophyta</taxon>
        <taxon>Magnoliopsida</taxon>
        <taxon>eudicotyledons</taxon>
        <taxon>Gunneridae</taxon>
        <taxon>Pentapetalae</taxon>
        <taxon>asterids</taxon>
        <taxon>campanulids</taxon>
        <taxon>Asterales</taxon>
        <taxon>Asteraceae</taxon>
        <taxon>Carduoideae</taxon>
        <taxon>Cardueae</taxon>
        <taxon>Arctiinae</taxon>
        <taxon>Arctium</taxon>
    </lineage>
</organism>
<reference evidence="1 2" key="2">
    <citation type="journal article" date="2022" name="Mol. Ecol. Resour.">
        <title>The genomes of chicory, endive, great burdock and yacon provide insights into Asteraceae paleo-polyploidization history and plant inulin production.</title>
        <authorList>
            <person name="Fan W."/>
            <person name="Wang S."/>
            <person name="Wang H."/>
            <person name="Wang A."/>
            <person name="Jiang F."/>
            <person name="Liu H."/>
            <person name="Zhao H."/>
            <person name="Xu D."/>
            <person name="Zhang Y."/>
        </authorList>
    </citation>
    <scope>NUCLEOTIDE SEQUENCE [LARGE SCALE GENOMIC DNA]</scope>
    <source>
        <strain evidence="2">cv. Niubang</strain>
    </source>
</reference>
<keyword evidence="2" id="KW-1185">Reference proteome</keyword>
<dbReference type="Proteomes" id="UP001055879">
    <property type="component" value="Linkage Group LG13"/>
</dbReference>